<dbReference type="EMBL" id="GGFL01010125">
    <property type="protein sequence ID" value="MBW74303.1"/>
    <property type="molecule type" value="Transcribed_RNA"/>
</dbReference>
<feature type="chain" id="PRO_5014649826" evidence="1">
    <location>
        <begin position="21"/>
        <end position="74"/>
    </location>
</feature>
<feature type="signal peptide" evidence="1">
    <location>
        <begin position="1"/>
        <end position="20"/>
    </location>
</feature>
<protein>
    <submittedName>
        <fullName evidence="2">Putative secreted protein</fullName>
    </submittedName>
</protein>
<reference evidence="2" key="1">
    <citation type="submission" date="2018-01" db="EMBL/GenBank/DDBJ databases">
        <title>An insight into the sialome of Amazonian anophelines.</title>
        <authorList>
            <person name="Ribeiro J.M."/>
            <person name="Scarpassa V."/>
            <person name="Calvo E."/>
        </authorList>
    </citation>
    <scope>NUCLEOTIDE SEQUENCE</scope>
</reference>
<organism evidence="2">
    <name type="scientific">Anopheles darlingi</name>
    <name type="common">Mosquito</name>
    <dbReference type="NCBI Taxonomy" id="43151"/>
    <lineage>
        <taxon>Eukaryota</taxon>
        <taxon>Metazoa</taxon>
        <taxon>Ecdysozoa</taxon>
        <taxon>Arthropoda</taxon>
        <taxon>Hexapoda</taxon>
        <taxon>Insecta</taxon>
        <taxon>Pterygota</taxon>
        <taxon>Neoptera</taxon>
        <taxon>Endopterygota</taxon>
        <taxon>Diptera</taxon>
        <taxon>Nematocera</taxon>
        <taxon>Culicoidea</taxon>
        <taxon>Culicidae</taxon>
        <taxon>Anophelinae</taxon>
        <taxon>Anopheles</taxon>
    </lineage>
</organism>
<evidence type="ECO:0000313" key="2">
    <source>
        <dbReference type="EMBL" id="MBW74303.1"/>
    </source>
</evidence>
<name>A0A2M4D9Q3_ANODA</name>
<proteinExistence type="predicted"/>
<accession>A0A2M4D9Q3</accession>
<dbReference type="AlphaFoldDB" id="A0A2M4D9Q3"/>
<sequence>MWSCIFYSLHLSLLMCLVSASKWGAGITLCTVHNFIILQPSKPSLQRRAVHEQSQLPSTLLLWGCLRFECVVHR</sequence>
<keyword evidence="1" id="KW-0732">Signal</keyword>
<evidence type="ECO:0000256" key="1">
    <source>
        <dbReference type="SAM" id="SignalP"/>
    </source>
</evidence>